<name>A0A2A2M912_9GAMM</name>
<dbReference type="KEGG" id="hpar:AL518_11040"/>
<evidence type="ECO:0000313" key="1">
    <source>
        <dbReference type="EMBL" id="PAV95255.1"/>
    </source>
</evidence>
<evidence type="ECO:0008006" key="3">
    <source>
        <dbReference type="Google" id="ProtNLM"/>
    </source>
</evidence>
<dbReference type="EMBL" id="NQMS01000008">
    <property type="protein sequence ID" value="PAV95255.1"/>
    <property type="molecule type" value="Genomic_DNA"/>
</dbReference>
<dbReference type="AlphaFoldDB" id="A0A2A2M912"/>
<gene>
    <name evidence="1" type="ORF">CJD50_17580</name>
</gene>
<dbReference type="OrthoDB" id="6637140at2"/>
<sequence length="159" mass="18418">MNNKIIVLAILSFTLIFEIVYVSVIYEPSYNFSCNNEFSYRDDESHDILDGNIFLSLNNKMQGHAEIIGYLARNGTSQDIIRSVDFKYRVISPKKLVIYDARLVTYSHDSVDESFAPEPILDFLFFRYKDLKEININVNKVKNTYLFGHANNFVFACTS</sequence>
<evidence type="ECO:0000313" key="2">
    <source>
        <dbReference type="Proteomes" id="UP000218796"/>
    </source>
</evidence>
<dbReference type="RefSeq" id="WP_008814102.1">
    <property type="nucleotide sequence ID" value="NZ_CAUFSP010000029.1"/>
</dbReference>
<accession>A0A2A2M912</accession>
<reference evidence="1 2" key="1">
    <citation type="submission" date="2017-08" db="EMBL/GenBank/DDBJ databases">
        <title>Draft Genome Sequence of Hafnia alvei CITHA-6 Isolated from Raw Bovine Milk.</title>
        <authorList>
            <person name="Culligan E.P."/>
            <person name="Mcsweeney A."/>
            <person name="O'Doherty C."/>
            <person name="Gleeson E."/>
            <person name="O'Riordan D."/>
            <person name="Sleator R.D."/>
        </authorList>
    </citation>
    <scope>NUCLEOTIDE SEQUENCE [LARGE SCALE GENOMIC DNA]</scope>
    <source>
        <strain evidence="1 2">CITHA-6</strain>
    </source>
</reference>
<proteinExistence type="predicted"/>
<comment type="caution">
    <text evidence="1">The sequence shown here is derived from an EMBL/GenBank/DDBJ whole genome shotgun (WGS) entry which is preliminary data.</text>
</comment>
<protein>
    <recommendedName>
        <fullName evidence="3">FidL</fullName>
    </recommendedName>
</protein>
<keyword evidence="2" id="KW-1185">Reference proteome</keyword>
<dbReference type="Proteomes" id="UP000218796">
    <property type="component" value="Unassembled WGS sequence"/>
</dbReference>
<organism evidence="1 2">
    <name type="scientific">Hafnia paralvei</name>
    <dbReference type="NCBI Taxonomy" id="546367"/>
    <lineage>
        <taxon>Bacteria</taxon>
        <taxon>Pseudomonadati</taxon>
        <taxon>Pseudomonadota</taxon>
        <taxon>Gammaproteobacteria</taxon>
        <taxon>Enterobacterales</taxon>
        <taxon>Hafniaceae</taxon>
        <taxon>Hafnia</taxon>
    </lineage>
</organism>